<keyword evidence="1" id="KW-0808">Transferase</keyword>
<dbReference type="PANTHER" id="PTHR46969">
    <property type="entry name" value="BIFUNCTIONAL PROTEIN HLDE"/>
    <property type="match status" value="1"/>
</dbReference>
<dbReference type="Pfam" id="PF00294">
    <property type="entry name" value="PfkB"/>
    <property type="match status" value="1"/>
</dbReference>
<dbReference type="RefSeq" id="WP_157565198.1">
    <property type="nucleotide sequence ID" value="NZ_WPIK01000004.1"/>
</dbReference>
<reference evidence="4 5" key="1">
    <citation type="submission" date="2019-12" db="EMBL/GenBank/DDBJ databases">
        <title>Mucilaginibacter sp. HMF7410 genome sequencing and assembly.</title>
        <authorList>
            <person name="Kang H."/>
            <person name="Cha I."/>
            <person name="Kim H."/>
            <person name="Joh K."/>
        </authorList>
    </citation>
    <scope>NUCLEOTIDE SEQUENCE [LARGE SCALE GENOMIC DNA]</scope>
    <source>
        <strain evidence="4 5">HMF7410</strain>
    </source>
</reference>
<dbReference type="Gene3D" id="3.40.1190.20">
    <property type="match status" value="1"/>
</dbReference>
<evidence type="ECO:0000259" key="3">
    <source>
        <dbReference type="Pfam" id="PF00294"/>
    </source>
</evidence>
<evidence type="ECO:0000256" key="2">
    <source>
        <dbReference type="ARBA" id="ARBA00022777"/>
    </source>
</evidence>
<accession>A0A7K1SUW8</accession>
<dbReference type="EMBL" id="WPIK01000004">
    <property type="protein sequence ID" value="MVN21126.1"/>
    <property type="molecule type" value="Genomic_DNA"/>
</dbReference>
<evidence type="ECO:0000256" key="1">
    <source>
        <dbReference type="ARBA" id="ARBA00022679"/>
    </source>
</evidence>
<dbReference type="GO" id="GO:0005829">
    <property type="term" value="C:cytosol"/>
    <property type="evidence" value="ECO:0007669"/>
    <property type="project" value="TreeGrafter"/>
</dbReference>
<keyword evidence="5" id="KW-1185">Reference proteome</keyword>
<organism evidence="4 5">
    <name type="scientific">Mucilaginibacter arboris</name>
    <dbReference type="NCBI Taxonomy" id="2682090"/>
    <lineage>
        <taxon>Bacteria</taxon>
        <taxon>Pseudomonadati</taxon>
        <taxon>Bacteroidota</taxon>
        <taxon>Sphingobacteriia</taxon>
        <taxon>Sphingobacteriales</taxon>
        <taxon>Sphingobacteriaceae</taxon>
        <taxon>Mucilaginibacter</taxon>
    </lineage>
</organism>
<dbReference type="SUPFAM" id="SSF53613">
    <property type="entry name" value="Ribokinase-like"/>
    <property type="match status" value="1"/>
</dbReference>
<name>A0A7K1SUW8_9SPHI</name>
<dbReference type="Proteomes" id="UP000462014">
    <property type="component" value="Unassembled WGS sequence"/>
</dbReference>
<dbReference type="GO" id="GO:0016773">
    <property type="term" value="F:phosphotransferase activity, alcohol group as acceptor"/>
    <property type="evidence" value="ECO:0007669"/>
    <property type="project" value="InterPro"/>
</dbReference>
<dbReference type="CDD" id="cd01172">
    <property type="entry name" value="RfaE_like"/>
    <property type="match status" value="1"/>
</dbReference>
<dbReference type="AlphaFoldDB" id="A0A7K1SUW8"/>
<protein>
    <submittedName>
        <fullName evidence="4">D-glycero-beta-D-manno-heptose-7-phosphate kinase</fullName>
    </submittedName>
</protein>
<keyword evidence="2 4" id="KW-0418">Kinase</keyword>
<dbReference type="NCBIfam" id="TIGR02198">
    <property type="entry name" value="rfaE_dom_I"/>
    <property type="match status" value="1"/>
</dbReference>
<dbReference type="PANTHER" id="PTHR46969:SF1">
    <property type="entry name" value="BIFUNCTIONAL PROTEIN HLDE"/>
    <property type="match status" value="1"/>
</dbReference>
<dbReference type="InterPro" id="IPR011913">
    <property type="entry name" value="RfaE_dom_I"/>
</dbReference>
<evidence type="ECO:0000313" key="4">
    <source>
        <dbReference type="EMBL" id="MVN21126.1"/>
    </source>
</evidence>
<sequence>MLLDKIRSLPTGLKPPKILIIGDLMIDQYIWGDANRLSPEAPVPIVNVKKESSTLGGAGNVAQNLISFGAEVIVAGLIGDDQAGKELLAVLVDENADPTGIVIDTERPTTIKTRIIAGSHQIVRVDREVSEPISKSSEDELFNKIHAHLAGADMVLFSDYNKGVLSPSLCARVIRHCNSLNKKVIVDPKGLDFAKYKGAFIIKPNKKELAQAVKFEKISSTQELQNAASALFELTDAAYLVVTLSEEGIAILTKESYQLLDVKATEVFDVTGAGDTVLATLAYFIALGFSVEEACELANHAAAIVIRRVGSATTSVKEILEDMENDQQNNN</sequence>
<dbReference type="PROSITE" id="PS00583">
    <property type="entry name" value="PFKB_KINASES_1"/>
    <property type="match status" value="1"/>
</dbReference>
<proteinExistence type="predicted"/>
<gene>
    <name evidence="4" type="primary">rfaE1</name>
    <name evidence="4" type="ORF">GO621_06220</name>
</gene>
<dbReference type="InterPro" id="IPR011611">
    <property type="entry name" value="PfkB_dom"/>
</dbReference>
<evidence type="ECO:0000313" key="5">
    <source>
        <dbReference type="Proteomes" id="UP000462014"/>
    </source>
</evidence>
<dbReference type="GO" id="GO:0033786">
    <property type="term" value="F:heptose-1-phosphate adenylyltransferase activity"/>
    <property type="evidence" value="ECO:0007669"/>
    <property type="project" value="TreeGrafter"/>
</dbReference>
<dbReference type="InterPro" id="IPR002173">
    <property type="entry name" value="Carboh/pur_kinase_PfkB_CS"/>
</dbReference>
<dbReference type="GO" id="GO:0033785">
    <property type="term" value="F:heptose 7-phosphate kinase activity"/>
    <property type="evidence" value="ECO:0007669"/>
    <property type="project" value="TreeGrafter"/>
</dbReference>
<comment type="caution">
    <text evidence="4">The sequence shown here is derived from an EMBL/GenBank/DDBJ whole genome shotgun (WGS) entry which is preliminary data.</text>
</comment>
<feature type="domain" description="Carbohydrate kinase PfkB" evidence="3">
    <location>
        <begin position="17"/>
        <end position="314"/>
    </location>
</feature>
<dbReference type="InterPro" id="IPR029056">
    <property type="entry name" value="Ribokinase-like"/>
</dbReference>